<accession>A0ABX2CP47</accession>
<feature type="domain" description="HTH tetR-type" evidence="6">
    <location>
        <begin position="19"/>
        <end position="79"/>
    </location>
</feature>
<evidence type="ECO:0000256" key="1">
    <source>
        <dbReference type="ARBA" id="ARBA00023015"/>
    </source>
</evidence>
<evidence type="ECO:0000313" key="7">
    <source>
        <dbReference type="EMBL" id="NPU69052.1"/>
    </source>
</evidence>
<protein>
    <submittedName>
        <fullName evidence="7">TetR/AcrR family transcriptional regulator</fullName>
    </submittedName>
</protein>
<sequence>MTKPQTNSSERRGPGRPREFDMDTALGRALVVFSERGYHGASLAELRAAMKLATGSLYKAFADKSAIFLATLDYYIARRDRQLRERLDAQQRGRDKLEALLAFYAESASDSEGRRGCLVVTSATELATLDAEAAAKVRNSLRRVETLLRDLIRLGQADGSIRPDLDAEVAAGALFCVIQGLRVVGKTGRTKGEMMTIAKQASVLFA</sequence>
<evidence type="ECO:0000256" key="2">
    <source>
        <dbReference type="ARBA" id="ARBA00023125"/>
    </source>
</evidence>
<dbReference type="PROSITE" id="PS50977">
    <property type="entry name" value="HTH_TETR_2"/>
    <property type="match status" value="1"/>
</dbReference>
<reference evidence="7" key="1">
    <citation type="submission" date="2020-05" db="EMBL/GenBank/DDBJ databases">
        <title>Nod-independent and nitrogen-fixing Bradyrhizobium aeschynomene sp. nov. isolated from nodules of Aeschynomene indica.</title>
        <authorList>
            <person name="Zhang Z."/>
        </authorList>
    </citation>
    <scope>NUCLEOTIDE SEQUENCE</scope>
    <source>
        <strain evidence="7">83012</strain>
    </source>
</reference>
<dbReference type="InterPro" id="IPR009057">
    <property type="entry name" value="Homeodomain-like_sf"/>
</dbReference>
<dbReference type="Gene3D" id="1.10.357.10">
    <property type="entry name" value="Tetracycline Repressor, domain 2"/>
    <property type="match status" value="1"/>
</dbReference>
<dbReference type="Proteomes" id="UP000886476">
    <property type="component" value="Unassembled WGS sequence"/>
</dbReference>
<evidence type="ECO:0000313" key="8">
    <source>
        <dbReference type="Proteomes" id="UP000886476"/>
    </source>
</evidence>
<dbReference type="PROSITE" id="PS01081">
    <property type="entry name" value="HTH_TETR_1"/>
    <property type="match status" value="1"/>
</dbReference>
<dbReference type="InterPro" id="IPR036271">
    <property type="entry name" value="Tet_transcr_reg_TetR-rel_C_sf"/>
</dbReference>
<feature type="compositionally biased region" description="Basic and acidic residues" evidence="5">
    <location>
        <begin position="9"/>
        <end position="21"/>
    </location>
</feature>
<name>A0ABX2CP47_9BRAD</name>
<organism evidence="7 8">
    <name type="scientific">Bradyrhizobium aeschynomenes</name>
    <dbReference type="NCBI Taxonomy" id="2734909"/>
    <lineage>
        <taxon>Bacteria</taxon>
        <taxon>Pseudomonadati</taxon>
        <taxon>Pseudomonadota</taxon>
        <taxon>Alphaproteobacteria</taxon>
        <taxon>Hyphomicrobiales</taxon>
        <taxon>Nitrobacteraceae</taxon>
        <taxon>Bradyrhizobium</taxon>
    </lineage>
</organism>
<keyword evidence="2 4" id="KW-0238">DNA-binding</keyword>
<evidence type="ECO:0000256" key="3">
    <source>
        <dbReference type="ARBA" id="ARBA00023163"/>
    </source>
</evidence>
<keyword evidence="3" id="KW-0804">Transcription</keyword>
<dbReference type="Gene3D" id="1.10.10.60">
    <property type="entry name" value="Homeodomain-like"/>
    <property type="match status" value="1"/>
</dbReference>
<dbReference type="InterPro" id="IPR011075">
    <property type="entry name" value="TetR_C"/>
</dbReference>
<dbReference type="SUPFAM" id="SSF46689">
    <property type="entry name" value="Homeodomain-like"/>
    <property type="match status" value="1"/>
</dbReference>
<dbReference type="PANTHER" id="PTHR47506">
    <property type="entry name" value="TRANSCRIPTIONAL REGULATORY PROTEIN"/>
    <property type="match status" value="1"/>
</dbReference>
<keyword evidence="1" id="KW-0805">Transcription regulation</keyword>
<evidence type="ECO:0000256" key="4">
    <source>
        <dbReference type="PROSITE-ProRule" id="PRU00335"/>
    </source>
</evidence>
<dbReference type="InterPro" id="IPR001647">
    <property type="entry name" value="HTH_TetR"/>
</dbReference>
<feature type="region of interest" description="Disordered" evidence="5">
    <location>
        <begin position="1"/>
        <end position="21"/>
    </location>
</feature>
<dbReference type="SUPFAM" id="SSF48498">
    <property type="entry name" value="Tetracyclin repressor-like, C-terminal domain"/>
    <property type="match status" value="1"/>
</dbReference>
<keyword evidence="8" id="KW-1185">Reference proteome</keyword>
<feature type="DNA-binding region" description="H-T-H motif" evidence="4">
    <location>
        <begin position="42"/>
        <end position="61"/>
    </location>
</feature>
<evidence type="ECO:0000259" key="6">
    <source>
        <dbReference type="PROSITE" id="PS50977"/>
    </source>
</evidence>
<comment type="caution">
    <text evidence="7">The sequence shown here is derived from an EMBL/GenBank/DDBJ whole genome shotgun (WGS) entry which is preliminary data.</text>
</comment>
<gene>
    <name evidence="7" type="ORF">HL667_28895</name>
</gene>
<dbReference type="PANTHER" id="PTHR47506:SF10">
    <property type="entry name" value="TRANSCRIPTIONAL REGULATORY PROTEIN"/>
    <property type="match status" value="1"/>
</dbReference>
<dbReference type="Pfam" id="PF16925">
    <property type="entry name" value="TetR_C_13"/>
    <property type="match status" value="1"/>
</dbReference>
<dbReference type="Pfam" id="PF00440">
    <property type="entry name" value="TetR_N"/>
    <property type="match status" value="1"/>
</dbReference>
<dbReference type="InterPro" id="IPR023772">
    <property type="entry name" value="DNA-bd_HTH_TetR-type_CS"/>
</dbReference>
<dbReference type="EMBL" id="JABFDN010000014">
    <property type="protein sequence ID" value="NPU69052.1"/>
    <property type="molecule type" value="Genomic_DNA"/>
</dbReference>
<evidence type="ECO:0000256" key="5">
    <source>
        <dbReference type="SAM" id="MobiDB-lite"/>
    </source>
</evidence>
<proteinExistence type="predicted"/>